<comment type="similarity">
    <text evidence="1 3">Belongs to the short-chain dehydrogenases/reductases (SDR) family.</text>
</comment>
<evidence type="ECO:0000313" key="4">
    <source>
        <dbReference type="EMBL" id="GEL18399.1"/>
    </source>
</evidence>
<reference evidence="4 5" key="1">
    <citation type="submission" date="2019-07" db="EMBL/GenBank/DDBJ databases">
        <title>Whole genome shotgun sequence of Pseudonocardia asaccharolytica NBRC 16224.</title>
        <authorList>
            <person name="Hosoyama A."/>
            <person name="Uohara A."/>
            <person name="Ohji S."/>
            <person name="Ichikawa N."/>
        </authorList>
    </citation>
    <scope>NUCLEOTIDE SEQUENCE [LARGE SCALE GENOMIC DNA]</scope>
    <source>
        <strain evidence="4 5">NBRC 16224</strain>
    </source>
</reference>
<dbReference type="PANTHER" id="PTHR44196">
    <property type="entry name" value="DEHYDROGENASE/REDUCTASE SDR FAMILY MEMBER 7B"/>
    <property type="match status" value="1"/>
</dbReference>
<dbReference type="CDD" id="cd05233">
    <property type="entry name" value="SDR_c"/>
    <property type="match status" value="1"/>
</dbReference>
<protein>
    <submittedName>
        <fullName evidence="4">Short-chain dehydrogenase</fullName>
    </submittedName>
</protein>
<dbReference type="PANTHER" id="PTHR44196:SF2">
    <property type="entry name" value="SHORT-CHAIN DEHYDROGENASE-RELATED"/>
    <property type="match status" value="1"/>
</dbReference>
<organism evidence="4 5">
    <name type="scientific">Pseudonocardia asaccharolytica DSM 44247 = NBRC 16224</name>
    <dbReference type="NCBI Taxonomy" id="1123024"/>
    <lineage>
        <taxon>Bacteria</taxon>
        <taxon>Bacillati</taxon>
        <taxon>Actinomycetota</taxon>
        <taxon>Actinomycetes</taxon>
        <taxon>Pseudonocardiales</taxon>
        <taxon>Pseudonocardiaceae</taxon>
        <taxon>Pseudonocardia</taxon>
    </lineage>
</organism>
<proteinExistence type="inferred from homology"/>
<accession>A0A511D0R2</accession>
<evidence type="ECO:0000256" key="3">
    <source>
        <dbReference type="RuleBase" id="RU000363"/>
    </source>
</evidence>
<name>A0A511D0R2_9PSEU</name>
<dbReference type="PRINTS" id="PR00081">
    <property type="entry name" value="GDHRDH"/>
</dbReference>
<dbReference type="Pfam" id="PF00106">
    <property type="entry name" value="adh_short"/>
    <property type="match status" value="1"/>
</dbReference>
<dbReference type="SUPFAM" id="SSF51735">
    <property type="entry name" value="NAD(P)-binding Rossmann-fold domains"/>
    <property type="match status" value="1"/>
</dbReference>
<dbReference type="GO" id="GO:0016020">
    <property type="term" value="C:membrane"/>
    <property type="evidence" value="ECO:0007669"/>
    <property type="project" value="TreeGrafter"/>
</dbReference>
<dbReference type="AlphaFoldDB" id="A0A511D0R2"/>
<keyword evidence="5" id="KW-1185">Reference proteome</keyword>
<keyword evidence="2" id="KW-0560">Oxidoreductase</keyword>
<evidence type="ECO:0000256" key="2">
    <source>
        <dbReference type="ARBA" id="ARBA00023002"/>
    </source>
</evidence>
<dbReference type="Gene3D" id="3.40.50.720">
    <property type="entry name" value="NAD(P)-binding Rossmann-like Domain"/>
    <property type="match status" value="1"/>
</dbReference>
<gene>
    <name evidence="4" type="ORF">PA7_22360</name>
</gene>
<dbReference type="Proteomes" id="UP000321328">
    <property type="component" value="Unassembled WGS sequence"/>
</dbReference>
<dbReference type="GO" id="GO:0016491">
    <property type="term" value="F:oxidoreductase activity"/>
    <property type="evidence" value="ECO:0007669"/>
    <property type="project" value="UniProtKB-KW"/>
</dbReference>
<evidence type="ECO:0000313" key="5">
    <source>
        <dbReference type="Proteomes" id="UP000321328"/>
    </source>
</evidence>
<sequence length="261" mass="27254">MSVGVPTALITGATAGIGAAFAARLAADGHDLVLVARDADRLESSAHRLRRRGASVEVLPADLAVSTDRRRVSARLADPDRAPVEMLVNNAGMTVGDGFLEAEAEALQRQLDVNVTSVLQLTRASLPGMVGRGRGAVVNVASVAGFLTGSGSSYTADKSWVITFTEGVAASLAGTGVQALALCPGFVRTEFHARAGIDVGDRSGPLWLDAERVVDECLADLARGKVVSVPSPQYKAIVGLADLLPRGVLRTLISRFDRDRT</sequence>
<evidence type="ECO:0000256" key="1">
    <source>
        <dbReference type="ARBA" id="ARBA00006484"/>
    </source>
</evidence>
<dbReference type="InterPro" id="IPR002347">
    <property type="entry name" value="SDR_fam"/>
</dbReference>
<dbReference type="EMBL" id="BJVI01000020">
    <property type="protein sequence ID" value="GEL18399.1"/>
    <property type="molecule type" value="Genomic_DNA"/>
</dbReference>
<dbReference type="InterPro" id="IPR036291">
    <property type="entry name" value="NAD(P)-bd_dom_sf"/>
</dbReference>
<comment type="caution">
    <text evidence="4">The sequence shown here is derived from an EMBL/GenBank/DDBJ whole genome shotgun (WGS) entry which is preliminary data.</text>
</comment>
<dbReference type="STRING" id="1123024.GCA_000423625_03188"/>
<dbReference type="PRINTS" id="PR00080">
    <property type="entry name" value="SDRFAMILY"/>
</dbReference>
<dbReference type="PIRSF" id="PIRSF000126">
    <property type="entry name" value="11-beta-HSD1"/>
    <property type="match status" value="1"/>
</dbReference>